<evidence type="ECO:0000313" key="1">
    <source>
        <dbReference type="EMBL" id="KXI14828.1"/>
    </source>
</evidence>
<accession>A0A135YZJ3</accession>
<organism evidence="1 2">
    <name type="scientific">Peptostreptococcus anaerobius</name>
    <dbReference type="NCBI Taxonomy" id="1261"/>
    <lineage>
        <taxon>Bacteria</taxon>
        <taxon>Bacillati</taxon>
        <taxon>Bacillota</taxon>
        <taxon>Clostridia</taxon>
        <taxon>Peptostreptococcales</taxon>
        <taxon>Peptostreptococcaceae</taxon>
        <taxon>Peptostreptococcus</taxon>
    </lineage>
</organism>
<dbReference type="Proteomes" id="UP000070326">
    <property type="component" value="Unassembled WGS sequence"/>
</dbReference>
<protein>
    <submittedName>
        <fullName evidence="1">Uncharacterized protein</fullName>
    </submittedName>
</protein>
<dbReference type="PATRIC" id="fig|1261.3.peg.1531"/>
<evidence type="ECO:0000313" key="2">
    <source>
        <dbReference type="Proteomes" id="UP000070326"/>
    </source>
</evidence>
<comment type="caution">
    <text evidence="1">The sequence shown here is derived from an EMBL/GenBank/DDBJ whole genome shotgun (WGS) entry which is preliminary data.</text>
</comment>
<sequence>MEDFSMLGDIVRYNFFALDEADKETYSLDYAVVLDIDEAKDAIKILPITNKFCKDSIESFCIGHIPGFMEIKNEGYVSNKQYVRFDKIMDVHESELIPVHIQDEYGMIHKNDKGDAISVALTEDQLEKIVKKYRIYEIGEERNLVNLLYKSDAKFQLAKDECDLDIISRVCKKEMQKYREYNHEGRKVVVFFVDGNRYSVIMNETDNLDIDMRNKDLKMALGF</sequence>
<proteinExistence type="predicted"/>
<reference evidence="1 2" key="1">
    <citation type="submission" date="2016-02" db="EMBL/GenBank/DDBJ databases">
        <authorList>
            <person name="Wen L."/>
            <person name="He K."/>
            <person name="Yang H."/>
        </authorList>
    </citation>
    <scope>NUCLEOTIDE SEQUENCE [LARGE SCALE GENOMIC DNA]</scope>
    <source>
        <strain evidence="1 2">MJR8628A</strain>
    </source>
</reference>
<dbReference type="EMBL" id="LSQZ01000001">
    <property type="protein sequence ID" value="KXI14828.1"/>
    <property type="molecule type" value="Genomic_DNA"/>
</dbReference>
<name>A0A135YZJ3_9FIRM</name>
<dbReference type="AlphaFoldDB" id="A0A135YZJ3"/>
<gene>
    <name evidence="1" type="ORF">HMPREF3195_00017</name>
</gene>